<keyword evidence="14" id="KW-0472">Membrane</keyword>
<keyword evidence="8" id="KW-0378">Hydrolase</keyword>
<organism evidence="17 18">
    <name type="scientific">Paenibacillus polymyxa</name>
    <name type="common">Bacillus polymyxa</name>
    <dbReference type="NCBI Taxonomy" id="1406"/>
    <lineage>
        <taxon>Bacteria</taxon>
        <taxon>Bacillati</taxon>
        <taxon>Bacillota</taxon>
        <taxon>Bacilli</taxon>
        <taxon>Bacillales</taxon>
        <taxon>Paenibacillaceae</taxon>
        <taxon>Paenibacillus</taxon>
    </lineage>
</organism>
<evidence type="ECO:0000256" key="9">
    <source>
        <dbReference type="ARBA" id="ARBA00022963"/>
    </source>
</evidence>
<keyword evidence="11" id="KW-1133">Transmembrane helix</keyword>
<evidence type="ECO:0000256" key="2">
    <source>
        <dbReference type="ARBA" id="ARBA00004270"/>
    </source>
</evidence>
<evidence type="ECO:0000256" key="12">
    <source>
        <dbReference type="ARBA" id="ARBA00023006"/>
    </source>
</evidence>
<evidence type="ECO:0000256" key="6">
    <source>
        <dbReference type="ARBA" id="ARBA00022692"/>
    </source>
</evidence>
<dbReference type="AlphaFoldDB" id="A0A8I1LQB6"/>
<dbReference type="InterPro" id="IPR050805">
    <property type="entry name" value="ATG15_Lipase"/>
</dbReference>
<keyword evidence="15" id="KW-0325">Glycoprotein</keyword>
<dbReference type="GO" id="GO:0034496">
    <property type="term" value="P:multivesicular body membrane disassembly"/>
    <property type="evidence" value="ECO:0007669"/>
    <property type="project" value="TreeGrafter"/>
</dbReference>
<evidence type="ECO:0000256" key="16">
    <source>
        <dbReference type="ARBA" id="ARBA00029828"/>
    </source>
</evidence>
<comment type="subcellular location">
    <subcellularLocation>
        <location evidence="3">Endosome</location>
        <location evidence="3">Multivesicular body membrane</location>
        <topology evidence="3">Single-pass type II membrane protein</topology>
    </subcellularLocation>
    <subcellularLocation>
        <location evidence="2">Prevacuolar compartment membrane</location>
        <topology evidence="2">Single-pass type II membrane protein</topology>
    </subcellularLocation>
</comment>
<keyword evidence="7" id="KW-0967">Endosome</keyword>
<keyword evidence="9" id="KW-0442">Lipid degradation</keyword>
<dbReference type="GO" id="GO:0004620">
    <property type="term" value="F:phospholipase activity"/>
    <property type="evidence" value="ECO:0007669"/>
    <property type="project" value="TreeGrafter"/>
</dbReference>
<comment type="caution">
    <text evidence="17">The sequence shown here is derived from an EMBL/GenBank/DDBJ whole genome shotgun (WGS) entry which is preliminary data.</text>
</comment>
<evidence type="ECO:0000256" key="3">
    <source>
        <dbReference type="ARBA" id="ARBA00004343"/>
    </source>
</evidence>
<comment type="catalytic activity">
    <reaction evidence="1">
        <text>a triacylglycerol + H2O = a diacylglycerol + a fatty acid + H(+)</text>
        <dbReference type="Rhea" id="RHEA:12044"/>
        <dbReference type="ChEBI" id="CHEBI:15377"/>
        <dbReference type="ChEBI" id="CHEBI:15378"/>
        <dbReference type="ChEBI" id="CHEBI:17855"/>
        <dbReference type="ChEBI" id="CHEBI:18035"/>
        <dbReference type="ChEBI" id="CHEBI:28868"/>
        <dbReference type="EC" id="3.1.1.3"/>
    </reaction>
</comment>
<dbReference type="EC" id="3.1.1.3" evidence="5"/>
<dbReference type="Proteomes" id="UP000650605">
    <property type="component" value="Unassembled WGS sequence"/>
</dbReference>
<dbReference type="SUPFAM" id="SSF53474">
    <property type="entry name" value="alpha/beta-Hydrolases"/>
    <property type="match status" value="1"/>
</dbReference>
<keyword evidence="13" id="KW-0443">Lipid metabolism</keyword>
<evidence type="ECO:0000313" key="17">
    <source>
        <dbReference type="EMBL" id="MBM0633504.1"/>
    </source>
</evidence>
<gene>
    <name evidence="17" type="ORF">JDW19_10200</name>
</gene>
<dbReference type="GO" id="GO:0016020">
    <property type="term" value="C:membrane"/>
    <property type="evidence" value="ECO:0007669"/>
    <property type="project" value="TreeGrafter"/>
</dbReference>
<evidence type="ECO:0000256" key="1">
    <source>
        <dbReference type="ARBA" id="ARBA00001024"/>
    </source>
</evidence>
<evidence type="ECO:0000256" key="4">
    <source>
        <dbReference type="ARBA" id="ARBA00011137"/>
    </source>
</evidence>
<keyword evidence="6" id="KW-0812">Transmembrane</keyword>
<dbReference type="EMBL" id="JAEHFQ010000004">
    <property type="protein sequence ID" value="MBM0633504.1"/>
    <property type="molecule type" value="Genomic_DNA"/>
</dbReference>
<proteinExistence type="predicted"/>
<dbReference type="InterPro" id="IPR029058">
    <property type="entry name" value="AB_hydrolase_fold"/>
</dbReference>
<evidence type="ECO:0000256" key="8">
    <source>
        <dbReference type="ARBA" id="ARBA00022801"/>
    </source>
</evidence>
<sequence length="487" mass="53874">MQYISEKTYWKIADEAYLLDIDPKTYKNEDIPGWRVVDLDEKLLHDTNGSGFDATVFHNENSNQVIIGYRGTEPGGRPIWSRAMDIGTDISDVVGGRAKNLNQVHDYYINNQEEIKKLPPQVQSSFHQYESQYQDNQFTKAQTLYDEVKKKYPAAEISTTGHSLGGAEAEYIAVKNGLSSVSFAAPGIVHLLPEDLQKRVKAGEFKKTNVAFAHPGDSVGGGATKANQHVGETYHIGSDYKTANVAKFTIPVSIPLERKTELERLILGPKWTPIVYVPITLPMIQQDAFTKFYNSVLGGENTHSMGNFTFDENGNISNPLYTMDGQLVEGNPRVQAYEQMLAARAELKEVMGDLVERYGGQMGAFGQFAATALGVNLMGAGQQDGRTHGGAYFVGNKNAGTIQLTPEELKHAANQMRSSLHGFSSDTRASIQLFQAHIGTSESQSLTPLAHSATATLDRINRWYQESITEIAEYIDRKGQEFTMVDQ</sequence>
<evidence type="ECO:0000256" key="7">
    <source>
        <dbReference type="ARBA" id="ARBA00022753"/>
    </source>
</evidence>
<evidence type="ECO:0000256" key="10">
    <source>
        <dbReference type="ARBA" id="ARBA00022968"/>
    </source>
</evidence>
<dbReference type="GO" id="GO:0046461">
    <property type="term" value="P:neutral lipid catabolic process"/>
    <property type="evidence" value="ECO:0007669"/>
    <property type="project" value="TreeGrafter"/>
</dbReference>
<dbReference type="RefSeq" id="WP_165145954.1">
    <property type="nucleotide sequence ID" value="NZ_JAEHFQ010000004.1"/>
</dbReference>
<dbReference type="GO" id="GO:0006660">
    <property type="term" value="P:phosphatidylserine catabolic process"/>
    <property type="evidence" value="ECO:0007669"/>
    <property type="project" value="TreeGrafter"/>
</dbReference>
<dbReference type="GO" id="GO:0005775">
    <property type="term" value="C:vacuolar lumen"/>
    <property type="evidence" value="ECO:0007669"/>
    <property type="project" value="TreeGrafter"/>
</dbReference>
<evidence type="ECO:0000256" key="13">
    <source>
        <dbReference type="ARBA" id="ARBA00023098"/>
    </source>
</evidence>
<reference evidence="17" key="1">
    <citation type="submission" date="2020-12" db="EMBL/GenBank/DDBJ databases">
        <title>Paenibacillus polymyxa LMG 27872: a double-edged sword.</title>
        <authorList>
            <person name="Langendries S."/>
            <person name="Garcia Mendez S."/>
            <person name="Beirinckx S."/>
            <person name="Viaene T."/>
            <person name="Baeyen S."/>
            <person name="Goeminne G."/>
            <person name="Willems A."/>
            <person name="Debode J."/>
            <person name="Goormachtig S."/>
        </authorList>
    </citation>
    <scope>NUCLEOTIDE SEQUENCE</scope>
    <source>
        <strain evidence="17">LMG 27872</strain>
    </source>
</reference>
<protein>
    <recommendedName>
        <fullName evidence="5">triacylglycerol lipase</fullName>
        <ecNumber evidence="5">3.1.1.3</ecNumber>
    </recommendedName>
    <alternativeName>
        <fullName evidence="16">Autophagy-related protein 15</fullName>
    </alternativeName>
</protein>
<comment type="subunit">
    <text evidence="4">Binds to both phosphatidylinositol (PI) and phosphatidylinositol 3,5-bisphosphate (PIP2).</text>
</comment>
<dbReference type="Gene3D" id="3.40.50.1820">
    <property type="entry name" value="alpha/beta hydrolase"/>
    <property type="match status" value="1"/>
</dbReference>
<evidence type="ECO:0000256" key="5">
    <source>
        <dbReference type="ARBA" id="ARBA00013279"/>
    </source>
</evidence>
<evidence type="ECO:0000256" key="11">
    <source>
        <dbReference type="ARBA" id="ARBA00022989"/>
    </source>
</evidence>
<keyword evidence="10" id="KW-0735">Signal-anchor</keyword>
<evidence type="ECO:0000256" key="15">
    <source>
        <dbReference type="ARBA" id="ARBA00023180"/>
    </source>
</evidence>
<evidence type="ECO:0000313" key="18">
    <source>
        <dbReference type="Proteomes" id="UP000650605"/>
    </source>
</evidence>
<evidence type="ECO:0000256" key="14">
    <source>
        <dbReference type="ARBA" id="ARBA00023136"/>
    </source>
</evidence>
<dbReference type="GO" id="GO:0004806">
    <property type="term" value="F:triacylglycerol lipase activity"/>
    <property type="evidence" value="ECO:0007669"/>
    <property type="project" value="UniProtKB-EC"/>
</dbReference>
<name>A0A8I1LQB6_PAEPO</name>
<dbReference type="PANTHER" id="PTHR47175:SF2">
    <property type="entry name" value="LIPASE ATG15-RELATED"/>
    <property type="match status" value="1"/>
</dbReference>
<dbReference type="PANTHER" id="PTHR47175">
    <property type="entry name" value="LIPASE ATG15-RELATED"/>
    <property type="match status" value="1"/>
</dbReference>
<accession>A0A8I1LQB6</accession>
<keyword evidence="12" id="KW-0072">Autophagy</keyword>